<proteinExistence type="predicted"/>
<evidence type="ECO:0000256" key="1">
    <source>
        <dbReference type="SAM" id="MobiDB-lite"/>
    </source>
</evidence>
<sequence>MTASAEDVMEKSVVELCLIHSLALCGSWCNRAVPARAGSCCLQPTQRGRSPHPARAQTRAAHVSNEGSMIGA</sequence>
<organism evidence="2 3">
    <name type="scientific">Sphagnum troendelagicum</name>
    <dbReference type="NCBI Taxonomy" id="128251"/>
    <lineage>
        <taxon>Eukaryota</taxon>
        <taxon>Viridiplantae</taxon>
        <taxon>Streptophyta</taxon>
        <taxon>Embryophyta</taxon>
        <taxon>Bryophyta</taxon>
        <taxon>Sphagnophytina</taxon>
        <taxon>Sphagnopsida</taxon>
        <taxon>Sphagnales</taxon>
        <taxon>Sphagnaceae</taxon>
        <taxon>Sphagnum</taxon>
    </lineage>
</organism>
<reference evidence="2 3" key="1">
    <citation type="submission" date="2024-02" db="EMBL/GenBank/DDBJ databases">
        <authorList>
            <consortium name="ELIXIR-Norway"/>
            <consortium name="Elixir Norway"/>
        </authorList>
    </citation>
    <scope>NUCLEOTIDE SEQUENCE [LARGE SCALE GENOMIC DNA]</scope>
</reference>
<gene>
    <name evidence="2" type="ORF">CSSPTR1EN2_LOCUS1292</name>
</gene>
<keyword evidence="3" id="KW-1185">Reference proteome</keyword>
<name>A0ABP0TEJ1_9BRYO</name>
<evidence type="ECO:0000313" key="3">
    <source>
        <dbReference type="Proteomes" id="UP001497512"/>
    </source>
</evidence>
<evidence type="ECO:0000313" key="2">
    <source>
        <dbReference type="EMBL" id="CAK9191241.1"/>
    </source>
</evidence>
<dbReference type="EMBL" id="OZ019893">
    <property type="protein sequence ID" value="CAK9191241.1"/>
    <property type="molecule type" value="Genomic_DNA"/>
</dbReference>
<dbReference type="Proteomes" id="UP001497512">
    <property type="component" value="Chromosome 1"/>
</dbReference>
<protein>
    <submittedName>
        <fullName evidence="2">Uncharacterized protein</fullName>
    </submittedName>
</protein>
<accession>A0ABP0TEJ1</accession>
<feature type="region of interest" description="Disordered" evidence="1">
    <location>
        <begin position="44"/>
        <end position="72"/>
    </location>
</feature>